<feature type="domain" description="PAS" evidence="16">
    <location>
        <begin position="9"/>
        <end position="68"/>
    </location>
</feature>
<feature type="domain" description="Histidine kinase" evidence="14">
    <location>
        <begin position="267"/>
        <end position="489"/>
    </location>
</feature>
<evidence type="ECO:0000256" key="6">
    <source>
        <dbReference type="ARBA" id="ARBA00022741"/>
    </source>
</evidence>
<dbReference type="Gene3D" id="3.40.50.2300">
    <property type="match status" value="1"/>
</dbReference>
<feature type="modified residue" description="4-aspartylphosphate" evidence="13">
    <location>
        <position position="562"/>
    </location>
</feature>
<dbReference type="RefSeq" id="WP_274359610.1">
    <property type="nucleotide sequence ID" value="NZ_CP118101.1"/>
</dbReference>
<dbReference type="PANTHER" id="PTHR45339:SF1">
    <property type="entry name" value="HYBRID SIGNAL TRANSDUCTION HISTIDINE KINASE J"/>
    <property type="match status" value="1"/>
</dbReference>
<feature type="domain" description="PAC" evidence="17">
    <location>
        <begin position="78"/>
        <end position="131"/>
    </location>
</feature>
<dbReference type="InterPro" id="IPR035965">
    <property type="entry name" value="PAS-like_dom_sf"/>
</dbReference>
<keyword evidence="9" id="KW-0902">Two-component regulatory system</keyword>
<dbReference type="PROSITE" id="PS50112">
    <property type="entry name" value="PAS"/>
    <property type="match status" value="2"/>
</dbReference>
<dbReference type="InterPro" id="IPR011006">
    <property type="entry name" value="CheY-like_superfamily"/>
</dbReference>
<protein>
    <recommendedName>
        <fullName evidence="12">Circadian input-output histidine kinase CikA</fullName>
        <ecNumber evidence="3">2.7.13.3</ecNumber>
    </recommendedName>
    <alternativeName>
        <fullName evidence="11">Sensory/regulatory protein RpfC</fullName>
    </alternativeName>
</protein>
<evidence type="ECO:0000256" key="4">
    <source>
        <dbReference type="ARBA" id="ARBA00022553"/>
    </source>
</evidence>
<dbReference type="InterPro" id="IPR000700">
    <property type="entry name" value="PAS-assoc_C"/>
</dbReference>
<dbReference type="CDD" id="cd00130">
    <property type="entry name" value="PAS"/>
    <property type="match status" value="2"/>
</dbReference>
<dbReference type="EMBL" id="CP118101">
    <property type="protein sequence ID" value="WDH83600.1"/>
    <property type="molecule type" value="Genomic_DNA"/>
</dbReference>
<dbReference type="InterPro" id="IPR003661">
    <property type="entry name" value="HisK_dim/P_dom"/>
</dbReference>
<evidence type="ECO:0000259" key="17">
    <source>
        <dbReference type="PROSITE" id="PS50113"/>
    </source>
</evidence>
<feature type="domain" description="Response regulatory" evidence="15">
    <location>
        <begin position="513"/>
        <end position="630"/>
    </location>
</feature>
<dbReference type="SMART" id="SM00387">
    <property type="entry name" value="HATPase_c"/>
    <property type="match status" value="1"/>
</dbReference>
<dbReference type="AlphaFoldDB" id="A0AAX3N1H7"/>
<evidence type="ECO:0000256" key="12">
    <source>
        <dbReference type="ARBA" id="ARBA00074306"/>
    </source>
</evidence>
<evidence type="ECO:0000256" key="11">
    <source>
        <dbReference type="ARBA" id="ARBA00068150"/>
    </source>
</evidence>
<organism evidence="18 19">
    <name type="scientific">Paenibacillus urinalis</name>
    <dbReference type="NCBI Taxonomy" id="521520"/>
    <lineage>
        <taxon>Bacteria</taxon>
        <taxon>Bacillati</taxon>
        <taxon>Bacillota</taxon>
        <taxon>Bacilli</taxon>
        <taxon>Bacillales</taxon>
        <taxon>Paenibacillaceae</taxon>
        <taxon>Paenibacillus</taxon>
    </lineage>
</organism>
<dbReference type="InterPro" id="IPR036097">
    <property type="entry name" value="HisK_dim/P_sf"/>
</dbReference>
<evidence type="ECO:0000256" key="5">
    <source>
        <dbReference type="ARBA" id="ARBA00022679"/>
    </source>
</evidence>
<dbReference type="Pfam" id="PF00512">
    <property type="entry name" value="HisKA"/>
    <property type="match status" value="1"/>
</dbReference>
<keyword evidence="6" id="KW-0547">Nucleotide-binding</keyword>
<dbReference type="InterPro" id="IPR005467">
    <property type="entry name" value="His_kinase_dom"/>
</dbReference>
<dbReference type="InterPro" id="IPR003594">
    <property type="entry name" value="HATPase_dom"/>
</dbReference>
<evidence type="ECO:0000256" key="8">
    <source>
        <dbReference type="ARBA" id="ARBA00022840"/>
    </source>
</evidence>
<comment type="similarity">
    <text evidence="2">In the N-terminal section; belongs to the phytochrome family.</text>
</comment>
<evidence type="ECO:0000256" key="7">
    <source>
        <dbReference type="ARBA" id="ARBA00022777"/>
    </source>
</evidence>
<keyword evidence="8" id="KW-0067">ATP-binding</keyword>
<dbReference type="PROSITE" id="PS50110">
    <property type="entry name" value="RESPONSE_REGULATORY"/>
    <property type="match status" value="1"/>
</dbReference>
<proteinExistence type="inferred from homology"/>
<dbReference type="InterPro" id="IPR036890">
    <property type="entry name" value="HATPase_C_sf"/>
</dbReference>
<evidence type="ECO:0000256" key="2">
    <source>
        <dbReference type="ARBA" id="ARBA00006402"/>
    </source>
</evidence>
<comment type="catalytic activity">
    <reaction evidence="1">
        <text>ATP + protein L-histidine = ADP + protein N-phospho-L-histidine.</text>
        <dbReference type="EC" id="2.7.13.3"/>
    </reaction>
</comment>
<dbReference type="CDD" id="cd16922">
    <property type="entry name" value="HATPase_EvgS-ArcB-TorS-like"/>
    <property type="match status" value="1"/>
</dbReference>
<keyword evidence="7" id="KW-0418">Kinase</keyword>
<keyword evidence="5" id="KW-0808">Transferase</keyword>
<dbReference type="NCBIfam" id="TIGR00229">
    <property type="entry name" value="sensory_box"/>
    <property type="match status" value="2"/>
</dbReference>
<evidence type="ECO:0000259" key="15">
    <source>
        <dbReference type="PROSITE" id="PS50110"/>
    </source>
</evidence>
<accession>A0AAX3N1H7</accession>
<feature type="domain" description="PAS" evidence="16">
    <location>
        <begin position="132"/>
        <end position="203"/>
    </location>
</feature>
<dbReference type="Pfam" id="PF02518">
    <property type="entry name" value="HATPase_c"/>
    <property type="match status" value="1"/>
</dbReference>
<evidence type="ECO:0000259" key="14">
    <source>
        <dbReference type="PROSITE" id="PS50109"/>
    </source>
</evidence>
<dbReference type="FunFam" id="3.30.565.10:FF:000010">
    <property type="entry name" value="Sensor histidine kinase RcsC"/>
    <property type="match status" value="1"/>
</dbReference>
<dbReference type="SMART" id="SM00091">
    <property type="entry name" value="PAS"/>
    <property type="match status" value="2"/>
</dbReference>
<dbReference type="SUPFAM" id="SSF52172">
    <property type="entry name" value="CheY-like"/>
    <property type="match status" value="1"/>
</dbReference>
<dbReference type="PROSITE" id="PS50109">
    <property type="entry name" value="HIS_KIN"/>
    <property type="match status" value="1"/>
</dbReference>
<dbReference type="Gene3D" id="3.30.450.20">
    <property type="entry name" value="PAS domain"/>
    <property type="match status" value="2"/>
</dbReference>
<evidence type="ECO:0000256" key="13">
    <source>
        <dbReference type="PROSITE-ProRule" id="PRU00169"/>
    </source>
</evidence>
<dbReference type="SMART" id="SM00448">
    <property type="entry name" value="REC"/>
    <property type="match status" value="1"/>
</dbReference>
<dbReference type="Gene3D" id="1.10.287.130">
    <property type="match status" value="1"/>
</dbReference>
<dbReference type="GO" id="GO:0005524">
    <property type="term" value="F:ATP binding"/>
    <property type="evidence" value="ECO:0007669"/>
    <property type="project" value="UniProtKB-KW"/>
</dbReference>
<dbReference type="SMART" id="SM00086">
    <property type="entry name" value="PAC"/>
    <property type="match status" value="2"/>
</dbReference>
<dbReference type="FunFam" id="1.10.287.130:FF:000002">
    <property type="entry name" value="Two-component osmosensing histidine kinase"/>
    <property type="match status" value="1"/>
</dbReference>
<dbReference type="CDD" id="cd00082">
    <property type="entry name" value="HisKA"/>
    <property type="match status" value="1"/>
</dbReference>
<dbReference type="SUPFAM" id="SSF55874">
    <property type="entry name" value="ATPase domain of HSP90 chaperone/DNA topoisomerase II/histidine kinase"/>
    <property type="match status" value="1"/>
</dbReference>
<dbReference type="CDD" id="cd17546">
    <property type="entry name" value="REC_hyHK_CKI1_RcsC-like"/>
    <property type="match status" value="1"/>
</dbReference>
<dbReference type="Pfam" id="PF13426">
    <property type="entry name" value="PAS_9"/>
    <property type="match status" value="2"/>
</dbReference>
<dbReference type="InterPro" id="IPR004358">
    <property type="entry name" value="Sig_transdc_His_kin-like_C"/>
</dbReference>
<gene>
    <name evidence="18" type="ORF">PUW23_05030</name>
</gene>
<evidence type="ECO:0000256" key="3">
    <source>
        <dbReference type="ARBA" id="ARBA00012438"/>
    </source>
</evidence>
<sequence length="635" mass="71403">MSDFLQFDQQAIAKHIYNQAPIGIALVSTQGNWIHANTSACHILGYKLEELMNLPAIDYIFSEAVHPSALLERASSSIKFEKEYVHRNGNTVWASVHVSLVLDETSEEPIYFIAHLIDITANKVAELKLNESVERYTSLKKYNHDAIISFGLDGNIINGNQMTETLTGYTIAELIGTRIARLIDEQILANLKSDELDHALIEEGIDHIKHKDGHLVEVLASLAPIIIHNNRVGFYLILKDITEQRRLLIEKETAEKTNKAKSEFLAMMSHEIRTPMNGVIGMTDLLLETELESEQRQYVEIIKQSGSTLLNIINDILDFSKIESGKIDLVHEMFSMRTTLSEAYYINQPRAIEKGIEVRTSIAPNVPEYLYGDGTKVRQILMNLLSNAVKFTPSGSVSVSVEQVEQTSRHVRLKVEVEDTGIGVSADKMHRLFEPFYQVDNYMTRKIEGTGLGLAICKKLVELMEGDIWYEPRPDGPGSKFIFTANFRLQPPSAGLWSEQTEQDHGASVEPLKILVAEDNEVNQLVFIKMMDRLGYRVTVVPNGEQAVQACKDQAYDMVFMDVQMPVVDGLMATRMIRQEMPGNEGPYIIAVTAHAIHGDRNKYLELGMDDYVSKPLSMTAVSAAIQKYIALRED</sequence>
<dbReference type="Proteomes" id="UP001220962">
    <property type="component" value="Chromosome"/>
</dbReference>
<keyword evidence="4 13" id="KW-0597">Phosphoprotein</keyword>
<dbReference type="PANTHER" id="PTHR45339">
    <property type="entry name" value="HYBRID SIGNAL TRANSDUCTION HISTIDINE KINASE J"/>
    <property type="match status" value="1"/>
</dbReference>
<dbReference type="SMART" id="SM00388">
    <property type="entry name" value="HisKA"/>
    <property type="match status" value="1"/>
</dbReference>
<dbReference type="GO" id="GO:0000155">
    <property type="term" value="F:phosphorelay sensor kinase activity"/>
    <property type="evidence" value="ECO:0007669"/>
    <property type="project" value="InterPro"/>
</dbReference>
<evidence type="ECO:0000256" key="1">
    <source>
        <dbReference type="ARBA" id="ARBA00000085"/>
    </source>
</evidence>
<name>A0AAX3N1H7_9BACL</name>
<dbReference type="InterPro" id="IPR000014">
    <property type="entry name" value="PAS"/>
</dbReference>
<evidence type="ECO:0000313" key="19">
    <source>
        <dbReference type="Proteomes" id="UP001220962"/>
    </source>
</evidence>
<dbReference type="EC" id="2.7.13.3" evidence="3"/>
<dbReference type="SUPFAM" id="SSF55785">
    <property type="entry name" value="PYP-like sensor domain (PAS domain)"/>
    <property type="match status" value="2"/>
</dbReference>
<dbReference type="PROSITE" id="PS50113">
    <property type="entry name" value="PAC"/>
    <property type="match status" value="1"/>
</dbReference>
<evidence type="ECO:0000259" key="16">
    <source>
        <dbReference type="PROSITE" id="PS50112"/>
    </source>
</evidence>
<evidence type="ECO:0000256" key="10">
    <source>
        <dbReference type="ARBA" id="ARBA00064003"/>
    </source>
</evidence>
<dbReference type="Pfam" id="PF00072">
    <property type="entry name" value="Response_reg"/>
    <property type="match status" value="1"/>
</dbReference>
<dbReference type="InterPro" id="IPR001789">
    <property type="entry name" value="Sig_transdc_resp-reg_receiver"/>
</dbReference>
<evidence type="ECO:0000313" key="18">
    <source>
        <dbReference type="EMBL" id="WDH83600.1"/>
    </source>
</evidence>
<evidence type="ECO:0000256" key="9">
    <source>
        <dbReference type="ARBA" id="ARBA00023012"/>
    </source>
</evidence>
<reference evidence="18" key="1">
    <citation type="submission" date="2023-02" db="EMBL/GenBank/DDBJ databases">
        <title>Pathogen: clinical or host-associated sample.</title>
        <authorList>
            <person name="Hergert J."/>
            <person name="Casey R."/>
            <person name="Wagner J."/>
            <person name="Young E.L."/>
            <person name="Oakeson K.F."/>
        </authorList>
    </citation>
    <scope>NUCLEOTIDE SEQUENCE</scope>
    <source>
        <strain evidence="18">2022CK-00830</strain>
    </source>
</reference>
<dbReference type="PRINTS" id="PR00344">
    <property type="entry name" value="BCTRLSENSOR"/>
</dbReference>
<dbReference type="SUPFAM" id="SSF47384">
    <property type="entry name" value="Homodimeric domain of signal transducing histidine kinase"/>
    <property type="match status" value="1"/>
</dbReference>
<dbReference type="Gene3D" id="3.30.565.10">
    <property type="entry name" value="Histidine kinase-like ATPase, C-terminal domain"/>
    <property type="match status" value="1"/>
</dbReference>
<dbReference type="InterPro" id="IPR001610">
    <property type="entry name" value="PAC"/>
</dbReference>
<comment type="subunit">
    <text evidence="10">At low DSF concentrations, interacts with RpfF.</text>
</comment>